<comment type="caution">
    <text evidence="1">The sequence shown here is derived from an EMBL/GenBank/DDBJ whole genome shotgun (WGS) entry which is preliminary data.</text>
</comment>
<dbReference type="AlphaFoldDB" id="A0AAV4NJA1"/>
<gene>
    <name evidence="1" type="ORF">CDAR_215881</name>
</gene>
<protein>
    <submittedName>
        <fullName evidence="1">Uncharacterized protein</fullName>
    </submittedName>
</protein>
<dbReference type="Proteomes" id="UP001054837">
    <property type="component" value="Unassembled WGS sequence"/>
</dbReference>
<evidence type="ECO:0000313" key="2">
    <source>
        <dbReference type="Proteomes" id="UP001054837"/>
    </source>
</evidence>
<sequence length="114" mass="13141">MAGVDSRDSSQLMIESGAEKMEFGGQRRRLLICSLFARAVRIERVRTKNPNLNHIRLCRINTINSVNSFNAGEQNTLMLEYRRPYLQPTDGLPERHCPHLIRLEDSATKNEFLL</sequence>
<dbReference type="EMBL" id="BPLQ01001730">
    <property type="protein sequence ID" value="GIX84563.1"/>
    <property type="molecule type" value="Genomic_DNA"/>
</dbReference>
<name>A0AAV4NJA1_9ARAC</name>
<reference evidence="1 2" key="1">
    <citation type="submission" date="2021-06" db="EMBL/GenBank/DDBJ databases">
        <title>Caerostris darwini draft genome.</title>
        <authorList>
            <person name="Kono N."/>
            <person name="Arakawa K."/>
        </authorList>
    </citation>
    <scope>NUCLEOTIDE SEQUENCE [LARGE SCALE GENOMIC DNA]</scope>
</reference>
<keyword evidence="2" id="KW-1185">Reference proteome</keyword>
<proteinExistence type="predicted"/>
<accession>A0AAV4NJA1</accession>
<organism evidence="1 2">
    <name type="scientific">Caerostris darwini</name>
    <dbReference type="NCBI Taxonomy" id="1538125"/>
    <lineage>
        <taxon>Eukaryota</taxon>
        <taxon>Metazoa</taxon>
        <taxon>Ecdysozoa</taxon>
        <taxon>Arthropoda</taxon>
        <taxon>Chelicerata</taxon>
        <taxon>Arachnida</taxon>
        <taxon>Araneae</taxon>
        <taxon>Araneomorphae</taxon>
        <taxon>Entelegynae</taxon>
        <taxon>Araneoidea</taxon>
        <taxon>Araneidae</taxon>
        <taxon>Caerostris</taxon>
    </lineage>
</organism>
<evidence type="ECO:0000313" key="1">
    <source>
        <dbReference type="EMBL" id="GIX84563.1"/>
    </source>
</evidence>